<dbReference type="PANTHER" id="PTHR37299">
    <property type="entry name" value="TRANSCRIPTIONAL REGULATOR-RELATED"/>
    <property type="match status" value="1"/>
</dbReference>
<dbReference type="SMART" id="SM00448">
    <property type="entry name" value="REC"/>
    <property type="match status" value="1"/>
</dbReference>
<evidence type="ECO:0000259" key="3">
    <source>
        <dbReference type="PROSITE" id="PS50930"/>
    </source>
</evidence>
<sequence>MKILILEDEIPAYQKLINYLNDFFNESFQHDWARSLTDGKDFLEKETYHFILSDIQLLDGISFDLFDEHPINCPIVFCSAYDNYLLKAFNANGIAYILKPYTKTDFKNAINKYLKLFSKNKTPLLNKQSLSELRSVLQEENTYKKRFVIKKANGIQLLNTTDISLIEAAGDFCIAIDSQGKRHSISQKLSAIKIQLNPVKFFKINRSQIINIDFIDKIENHFKNRLLITYSGGQEKAMTSTAITSEFRKWLEK</sequence>
<evidence type="ECO:0000313" key="4">
    <source>
        <dbReference type="EMBL" id="CAL2104940.1"/>
    </source>
</evidence>
<dbReference type="SUPFAM" id="SSF52172">
    <property type="entry name" value="CheY-like"/>
    <property type="match status" value="1"/>
</dbReference>
<dbReference type="PROSITE" id="PS50110">
    <property type="entry name" value="RESPONSE_REGULATORY"/>
    <property type="match status" value="1"/>
</dbReference>
<dbReference type="Proteomes" id="UP001497602">
    <property type="component" value="Unassembled WGS sequence"/>
</dbReference>
<dbReference type="RefSeq" id="WP_348736678.1">
    <property type="nucleotide sequence ID" value="NZ_CAXJRC010000002.1"/>
</dbReference>
<dbReference type="InterPro" id="IPR011006">
    <property type="entry name" value="CheY-like_superfamily"/>
</dbReference>
<dbReference type="Pfam" id="PF00072">
    <property type="entry name" value="Response_reg"/>
    <property type="match status" value="1"/>
</dbReference>
<name>A0ABM9PHA7_9FLAO</name>
<dbReference type="PANTHER" id="PTHR37299:SF1">
    <property type="entry name" value="STAGE 0 SPORULATION PROTEIN A HOMOLOG"/>
    <property type="match status" value="1"/>
</dbReference>
<dbReference type="Gene3D" id="3.40.50.2300">
    <property type="match status" value="1"/>
</dbReference>
<dbReference type="SMART" id="SM00850">
    <property type="entry name" value="LytTR"/>
    <property type="match status" value="1"/>
</dbReference>
<dbReference type="InterPro" id="IPR046947">
    <property type="entry name" value="LytR-like"/>
</dbReference>
<feature type="domain" description="Response regulatory" evidence="2">
    <location>
        <begin position="2"/>
        <end position="114"/>
    </location>
</feature>
<dbReference type="GO" id="GO:0003677">
    <property type="term" value="F:DNA binding"/>
    <property type="evidence" value="ECO:0007669"/>
    <property type="project" value="UniProtKB-KW"/>
</dbReference>
<comment type="caution">
    <text evidence="4">The sequence shown here is derived from an EMBL/GenBank/DDBJ whole genome shotgun (WGS) entry which is preliminary data.</text>
</comment>
<proteinExistence type="predicted"/>
<keyword evidence="5" id="KW-1185">Reference proteome</keyword>
<reference evidence="4 5" key="1">
    <citation type="submission" date="2024-05" db="EMBL/GenBank/DDBJ databases">
        <authorList>
            <person name="Duchaud E."/>
        </authorList>
    </citation>
    <scope>NUCLEOTIDE SEQUENCE [LARGE SCALE GENOMIC DNA]</scope>
    <source>
        <strain evidence="4">Ena-SAMPLE-TAB-13-05-2024-13:56:06:370-140305</strain>
    </source>
</reference>
<accession>A0ABM9PHA7</accession>
<evidence type="ECO:0000256" key="1">
    <source>
        <dbReference type="PROSITE-ProRule" id="PRU00169"/>
    </source>
</evidence>
<evidence type="ECO:0000259" key="2">
    <source>
        <dbReference type="PROSITE" id="PS50110"/>
    </source>
</evidence>
<keyword evidence="4" id="KW-0238">DNA-binding</keyword>
<dbReference type="PROSITE" id="PS50930">
    <property type="entry name" value="HTH_LYTTR"/>
    <property type="match status" value="1"/>
</dbReference>
<protein>
    <submittedName>
        <fullName evidence="4">DNA-binding response regulator, LytR/AlgR family</fullName>
    </submittedName>
</protein>
<dbReference type="Pfam" id="PF04397">
    <property type="entry name" value="LytTR"/>
    <property type="match status" value="1"/>
</dbReference>
<dbReference type="InterPro" id="IPR001789">
    <property type="entry name" value="Sig_transdc_resp-reg_receiver"/>
</dbReference>
<dbReference type="EMBL" id="CAXJRC010000002">
    <property type="protein sequence ID" value="CAL2104940.1"/>
    <property type="molecule type" value="Genomic_DNA"/>
</dbReference>
<keyword evidence="1" id="KW-0597">Phosphoprotein</keyword>
<dbReference type="InterPro" id="IPR007492">
    <property type="entry name" value="LytTR_DNA-bd_dom"/>
</dbReference>
<gene>
    <name evidence="4" type="ORF">T190115A13A_110076</name>
</gene>
<evidence type="ECO:0000313" key="5">
    <source>
        <dbReference type="Proteomes" id="UP001497602"/>
    </source>
</evidence>
<feature type="domain" description="HTH LytTR-type" evidence="3">
    <location>
        <begin position="147"/>
        <end position="253"/>
    </location>
</feature>
<dbReference type="Gene3D" id="2.40.50.1020">
    <property type="entry name" value="LytTr DNA-binding domain"/>
    <property type="match status" value="1"/>
</dbReference>
<feature type="modified residue" description="4-aspartylphosphate" evidence="1">
    <location>
        <position position="54"/>
    </location>
</feature>
<organism evidence="4 5">
    <name type="scientific">Tenacibaculum vairaonense</name>
    <dbReference type="NCBI Taxonomy" id="3137860"/>
    <lineage>
        <taxon>Bacteria</taxon>
        <taxon>Pseudomonadati</taxon>
        <taxon>Bacteroidota</taxon>
        <taxon>Flavobacteriia</taxon>
        <taxon>Flavobacteriales</taxon>
        <taxon>Flavobacteriaceae</taxon>
        <taxon>Tenacibaculum</taxon>
    </lineage>
</organism>